<proteinExistence type="predicted"/>
<dbReference type="KEGG" id="rlc:K227x_44270"/>
<evidence type="ECO:0000313" key="3">
    <source>
        <dbReference type="Proteomes" id="UP000318538"/>
    </source>
</evidence>
<dbReference type="Proteomes" id="UP000318538">
    <property type="component" value="Chromosome"/>
</dbReference>
<protein>
    <submittedName>
        <fullName evidence="2">Uncharacterized protein</fullName>
    </submittedName>
</protein>
<evidence type="ECO:0000256" key="1">
    <source>
        <dbReference type="SAM" id="MobiDB-lite"/>
    </source>
</evidence>
<keyword evidence="3" id="KW-1185">Reference proteome</keyword>
<dbReference type="OrthoDB" id="289548at2"/>
<reference evidence="2 3" key="1">
    <citation type="submission" date="2019-02" db="EMBL/GenBank/DDBJ databases">
        <title>Deep-cultivation of Planctomycetes and their phenomic and genomic characterization uncovers novel biology.</title>
        <authorList>
            <person name="Wiegand S."/>
            <person name="Jogler M."/>
            <person name="Boedeker C."/>
            <person name="Pinto D."/>
            <person name="Vollmers J."/>
            <person name="Rivas-Marin E."/>
            <person name="Kohn T."/>
            <person name="Peeters S.H."/>
            <person name="Heuer A."/>
            <person name="Rast P."/>
            <person name="Oberbeckmann S."/>
            <person name="Bunk B."/>
            <person name="Jeske O."/>
            <person name="Meyerdierks A."/>
            <person name="Storesund J.E."/>
            <person name="Kallscheuer N."/>
            <person name="Luecker S."/>
            <person name="Lage O.M."/>
            <person name="Pohl T."/>
            <person name="Merkel B.J."/>
            <person name="Hornburger P."/>
            <person name="Mueller R.-W."/>
            <person name="Bruemmer F."/>
            <person name="Labrenz M."/>
            <person name="Spormann A.M."/>
            <person name="Op den Camp H."/>
            <person name="Overmann J."/>
            <person name="Amann R."/>
            <person name="Jetten M.S.M."/>
            <person name="Mascher T."/>
            <person name="Medema M.H."/>
            <person name="Devos D.P."/>
            <person name="Kaster A.-K."/>
            <person name="Ovreas L."/>
            <person name="Rohde M."/>
            <person name="Galperin M.Y."/>
            <person name="Jogler C."/>
        </authorList>
    </citation>
    <scope>NUCLEOTIDE SEQUENCE [LARGE SCALE GENOMIC DNA]</scope>
    <source>
        <strain evidence="2 3">K22_7</strain>
    </source>
</reference>
<accession>A0A517NFX1</accession>
<feature type="region of interest" description="Disordered" evidence="1">
    <location>
        <begin position="150"/>
        <end position="171"/>
    </location>
</feature>
<evidence type="ECO:0000313" key="2">
    <source>
        <dbReference type="EMBL" id="QDT06020.1"/>
    </source>
</evidence>
<organism evidence="2 3">
    <name type="scientific">Rubripirellula lacrimiformis</name>
    <dbReference type="NCBI Taxonomy" id="1930273"/>
    <lineage>
        <taxon>Bacteria</taxon>
        <taxon>Pseudomonadati</taxon>
        <taxon>Planctomycetota</taxon>
        <taxon>Planctomycetia</taxon>
        <taxon>Pirellulales</taxon>
        <taxon>Pirellulaceae</taxon>
        <taxon>Rubripirellula</taxon>
    </lineage>
</organism>
<feature type="compositionally biased region" description="Pro residues" evidence="1">
    <location>
        <begin position="162"/>
        <end position="171"/>
    </location>
</feature>
<sequence>MMNRPADHPNDTSAAVVKAAAVLLLGLLALGRWVALPVAIAPQGNEQLVRTQRFDASAYVGVDAGADGLPGIAEVDDGANGIVDDRVELGATGSDDRLRVITSDQYLLDPDVLPLVLQRGAWVDVDSTSTTDPKSTRQFFRRAADADDGTTEVWESMKHPRIQPPAPVLAD</sequence>
<dbReference type="AlphaFoldDB" id="A0A517NFX1"/>
<dbReference type="RefSeq" id="WP_145172428.1">
    <property type="nucleotide sequence ID" value="NZ_CP036525.1"/>
</dbReference>
<gene>
    <name evidence="2" type="ORF">K227x_44270</name>
</gene>
<name>A0A517NFX1_9BACT</name>
<dbReference type="EMBL" id="CP036525">
    <property type="protein sequence ID" value="QDT06020.1"/>
    <property type="molecule type" value="Genomic_DNA"/>
</dbReference>